<feature type="compositionally biased region" description="Acidic residues" evidence="1">
    <location>
        <begin position="74"/>
        <end position="84"/>
    </location>
</feature>
<dbReference type="AlphaFoldDB" id="D8UCM1"/>
<proteinExistence type="predicted"/>
<evidence type="ECO:0000313" key="2">
    <source>
        <dbReference type="EMBL" id="EFJ42516.1"/>
    </source>
</evidence>
<sequence>MAYHNYLGAQLHHPPAHQSHLRRHHWHCAADAAAAMDPQPQPKAQAAPATDKDQFRAKGAGRRQKAARCSLVLADDDGDEDYDPEGGSRSSSDEDEPTLDADTPEKLHCQVWPQSLRVDQKERAVRERRCLTLQKNTAKPPTGRAPAALHAAHDETARPHPKPQATQCLGCHETQTSAPAPGGDPPLAEPSLGLSAEQVKGDPGGN</sequence>
<evidence type="ECO:0000313" key="3">
    <source>
        <dbReference type="Proteomes" id="UP000001058"/>
    </source>
</evidence>
<gene>
    <name evidence="2" type="ORF">VOLCADRAFT_97386</name>
</gene>
<feature type="region of interest" description="Disordered" evidence="1">
    <location>
        <begin position="135"/>
        <end position="206"/>
    </location>
</feature>
<dbReference type="KEGG" id="vcn:VOLCADRAFT_97386"/>
<feature type="region of interest" description="Disordered" evidence="1">
    <location>
        <begin position="35"/>
        <end position="108"/>
    </location>
</feature>
<name>D8UCM1_VOLCA</name>
<reference evidence="2 3" key="1">
    <citation type="journal article" date="2010" name="Science">
        <title>Genomic analysis of organismal complexity in the multicellular green alga Volvox carteri.</title>
        <authorList>
            <person name="Prochnik S.E."/>
            <person name="Umen J."/>
            <person name="Nedelcu A.M."/>
            <person name="Hallmann A."/>
            <person name="Miller S.M."/>
            <person name="Nishii I."/>
            <person name="Ferris P."/>
            <person name="Kuo A."/>
            <person name="Mitros T."/>
            <person name="Fritz-Laylin L.K."/>
            <person name="Hellsten U."/>
            <person name="Chapman J."/>
            <person name="Simakov O."/>
            <person name="Rensing S.A."/>
            <person name="Terry A."/>
            <person name="Pangilinan J."/>
            <person name="Kapitonov V."/>
            <person name="Jurka J."/>
            <person name="Salamov A."/>
            <person name="Shapiro H."/>
            <person name="Schmutz J."/>
            <person name="Grimwood J."/>
            <person name="Lindquist E."/>
            <person name="Lucas S."/>
            <person name="Grigoriev I.V."/>
            <person name="Schmitt R."/>
            <person name="Kirk D."/>
            <person name="Rokhsar D.S."/>
        </authorList>
    </citation>
    <scope>NUCLEOTIDE SEQUENCE [LARGE SCALE GENOMIC DNA]</scope>
    <source>
        <strain evidence="3">f. Nagariensis / Eve</strain>
    </source>
</reference>
<dbReference type="RefSeq" id="XP_002956372.1">
    <property type="nucleotide sequence ID" value="XM_002956326.1"/>
</dbReference>
<keyword evidence="3" id="KW-1185">Reference proteome</keyword>
<dbReference type="InParanoid" id="D8UCM1"/>
<organism evidence="3">
    <name type="scientific">Volvox carteri f. nagariensis</name>
    <dbReference type="NCBI Taxonomy" id="3068"/>
    <lineage>
        <taxon>Eukaryota</taxon>
        <taxon>Viridiplantae</taxon>
        <taxon>Chlorophyta</taxon>
        <taxon>core chlorophytes</taxon>
        <taxon>Chlorophyceae</taxon>
        <taxon>CS clade</taxon>
        <taxon>Chlamydomonadales</taxon>
        <taxon>Volvocaceae</taxon>
        <taxon>Volvox</taxon>
    </lineage>
</organism>
<feature type="compositionally biased region" description="Low complexity" evidence="1">
    <location>
        <begin position="35"/>
        <end position="49"/>
    </location>
</feature>
<dbReference type="GeneID" id="9619459"/>
<dbReference type="Proteomes" id="UP000001058">
    <property type="component" value="Unassembled WGS sequence"/>
</dbReference>
<evidence type="ECO:0000256" key="1">
    <source>
        <dbReference type="SAM" id="MobiDB-lite"/>
    </source>
</evidence>
<protein>
    <submittedName>
        <fullName evidence="2">Uncharacterized protein</fullName>
    </submittedName>
</protein>
<dbReference type="EMBL" id="GL378381">
    <property type="protein sequence ID" value="EFJ42516.1"/>
    <property type="molecule type" value="Genomic_DNA"/>
</dbReference>
<accession>D8UCM1</accession>